<reference evidence="1" key="2">
    <citation type="submission" date="2019-07" db="EMBL/GenBank/DDBJ databases">
        <authorList>
            <person name="Yang Y."/>
            <person name="Bocs S."/>
            <person name="Baudouin L."/>
        </authorList>
    </citation>
    <scope>NUCLEOTIDE SEQUENCE</scope>
    <source>
        <tissue evidence="1">Spear leaf of Hainan Tall coconut</tissue>
    </source>
</reference>
<comment type="caution">
    <text evidence="1">The sequence shown here is derived from an EMBL/GenBank/DDBJ whole genome shotgun (WGS) entry which is preliminary data.</text>
</comment>
<dbReference type="Proteomes" id="UP000797356">
    <property type="component" value="Chromosome 3"/>
</dbReference>
<evidence type="ECO:0000313" key="2">
    <source>
        <dbReference type="Proteomes" id="UP000797356"/>
    </source>
</evidence>
<reference evidence="1" key="1">
    <citation type="journal article" date="2017" name="Gigascience">
        <title>The genome draft of coconut (Cocos nucifera).</title>
        <authorList>
            <person name="Xiao Y."/>
            <person name="Xu P."/>
            <person name="Fan H."/>
            <person name="Baudouin L."/>
            <person name="Xia W."/>
            <person name="Bocs S."/>
            <person name="Xu J."/>
            <person name="Li Q."/>
            <person name="Guo A."/>
            <person name="Zhou L."/>
            <person name="Li J."/>
            <person name="Wu Y."/>
            <person name="Ma Z."/>
            <person name="Armero A."/>
            <person name="Issali A.E."/>
            <person name="Liu N."/>
            <person name="Peng M."/>
            <person name="Yang Y."/>
        </authorList>
    </citation>
    <scope>NUCLEOTIDE SEQUENCE</scope>
    <source>
        <tissue evidence="1">Spear leaf of Hainan Tall coconut</tissue>
    </source>
</reference>
<keyword evidence="2" id="KW-1185">Reference proteome</keyword>
<evidence type="ECO:0000313" key="1">
    <source>
        <dbReference type="EMBL" id="KAG1334020.1"/>
    </source>
</evidence>
<name>A0A8K0I1B6_COCNU</name>
<dbReference type="EMBL" id="CM017874">
    <property type="protein sequence ID" value="KAG1334020.1"/>
    <property type="molecule type" value="Genomic_DNA"/>
</dbReference>
<organism evidence="1 2">
    <name type="scientific">Cocos nucifera</name>
    <name type="common">Coconut palm</name>
    <dbReference type="NCBI Taxonomy" id="13894"/>
    <lineage>
        <taxon>Eukaryota</taxon>
        <taxon>Viridiplantae</taxon>
        <taxon>Streptophyta</taxon>
        <taxon>Embryophyta</taxon>
        <taxon>Tracheophyta</taxon>
        <taxon>Spermatophyta</taxon>
        <taxon>Magnoliopsida</taxon>
        <taxon>Liliopsida</taxon>
        <taxon>Arecaceae</taxon>
        <taxon>Arecoideae</taxon>
        <taxon>Cocoseae</taxon>
        <taxon>Attaleinae</taxon>
        <taxon>Cocos</taxon>
    </lineage>
</organism>
<proteinExistence type="predicted"/>
<accession>A0A8K0I1B6</accession>
<protein>
    <submittedName>
        <fullName evidence="1">Uncharacterized protein</fullName>
    </submittedName>
</protein>
<gene>
    <name evidence="1" type="ORF">COCNU_03G001390</name>
</gene>
<dbReference type="AlphaFoldDB" id="A0A8K0I1B6"/>
<sequence length="60" mass="7055">MHYPLHPQFLLKVFLSTQACRQRVNMERPTMKRALPKSVGFDKPYNDGCVYLHPFATHHT</sequence>